<gene>
    <name evidence="2" type="ORF">OESDEN_05735</name>
</gene>
<accession>A0A0B1TFZ4</accession>
<keyword evidence="3" id="KW-1185">Reference proteome</keyword>
<proteinExistence type="predicted"/>
<organism evidence="2 3">
    <name type="scientific">Oesophagostomum dentatum</name>
    <name type="common">Nodular worm</name>
    <dbReference type="NCBI Taxonomy" id="61180"/>
    <lineage>
        <taxon>Eukaryota</taxon>
        <taxon>Metazoa</taxon>
        <taxon>Ecdysozoa</taxon>
        <taxon>Nematoda</taxon>
        <taxon>Chromadorea</taxon>
        <taxon>Rhabditida</taxon>
        <taxon>Rhabditina</taxon>
        <taxon>Rhabditomorpha</taxon>
        <taxon>Strongyloidea</taxon>
        <taxon>Strongylidae</taxon>
        <taxon>Oesophagostomum</taxon>
    </lineage>
</organism>
<keyword evidence="1" id="KW-0472">Membrane</keyword>
<evidence type="ECO:0000313" key="3">
    <source>
        <dbReference type="Proteomes" id="UP000053660"/>
    </source>
</evidence>
<keyword evidence="1" id="KW-1133">Transmembrane helix</keyword>
<feature type="transmembrane region" description="Helical" evidence="1">
    <location>
        <begin position="75"/>
        <end position="94"/>
    </location>
</feature>
<evidence type="ECO:0000313" key="2">
    <source>
        <dbReference type="EMBL" id="KHJ94330.1"/>
    </source>
</evidence>
<name>A0A0B1TFZ4_OESDE</name>
<sequence>MSPIRAVYCSPIPESHKGYISHRIKRQFYTPYGGYGGYGGYPGGMYPGGGFGNSWGSGVGISADLLSLLLTPSPAMRTTVFISLICLLFVAVYCSSIPESHKGYISHRIKRQFYTPYGGYGGYGGYPGGMYPGGGFGNSWGSGVGISAGIGLGGANGLLFG</sequence>
<dbReference type="EMBL" id="KN550368">
    <property type="protein sequence ID" value="KHJ94330.1"/>
    <property type="molecule type" value="Genomic_DNA"/>
</dbReference>
<dbReference type="Proteomes" id="UP000053660">
    <property type="component" value="Unassembled WGS sequence"/>
</dbReference>
<evidence type="ECO:0000256" key="1">
    <source>
        <dbReference type="SAM" id="Phobius"/>
    </source>
</evidence>
<keyword evidence="1" id="KW-0812">Transmembrane</keyword>
<protein>
    <submittedName>
        <fullName evidence="2">Uncharacterized protein</fullName>
    </submittedName>
</protein>
<reference evidence="2 3" key="1">
    <citation type="submission" date="2014-03" db="EMBL/GenBank/DDBJ databases">
        <title>Draft genome of the hookworm Oesophagostomum dentatum.</title>
        <authorList>
            <person name="Mitreva M."/>
        </authorList>
    </citation>
    <scope>NUCLEOTIDE SEQUENCE [LARGE SCALE GENOMIC DNA]</scope>
    <source>
        <strain evidence="2 3">OD-Hann</strain>
    </source>
</reference>
<dbReference type="AlphaFoldDB" id="A0A0B1TFZ4"/>